<dbReference type="Gene3D" id="3.30.70.1320">
    <property type="entry name" value="Multidrug efflux transporter AcrB pore domain like"/>
    <property type="match status" value="1"/>
</dbReference>
<keyword evidence="7 9" id="KW-1133">Transmembrane helix</keyword>
<feature type="transmembrane region" description="Helical" evidence="9">
    <location>
        <begin position="12"/>
        <end position="32"/>
    </location>
</feature>
<evidence type="ECO:0000256" key="3">
    <source>
        <dbReference type="ARBA" id="ARBA00022448"/>
    </source>
</evidence>
<dbReference type="GO" id="GO:0042910">
    <property type="term" value="F:xenobiotic transmembrane transporter activity"/>
    <property type="evidence" value="ECO:0007669"/>
    <property type="project" value="TreeGrafter"/>
</dbReference>
<dbReference type="Gene3D" id="1.20.1640.10">
    <property type="entry name" value="Multidrug efflux transporter AcrB transmembrane domain"/>
    <property type="match status" value="2"/>
</dbReference>
<keyword evidence="6 9" id="KW-0812">Transmembrane</keyword>
<dbReference type="InterPro" id="IPR027463">
    <property type="entry name" value="AcrB_DN_DC_subdom"/>
</dbReference>
<feature type="transmembrane region" description="Helical" evidence="9">
    <location>
        <begin position="900"/>
        <end position="925"/>
    </location>
</feature>
<dbReference type="PANTHER" id="PTHR32063">
    <property type="match status" value="1"/>
</dbReference>
<dbReference type="Gene3D" id="3.30.70.1430">
    <property type="entry name" value="Multidrug efflux transporter AcrB pore domain"/>
    <property type="match status" value="2"/>
</dbReference>
<dbReference type="SUPFAM" id="SSF82693">
    <property type="entry name" value="Multidrug efflux transporter AcrB pore domain, PN1, PN2, PC1 and PC2 subdomains"/>
    <property type="match status" value="4"/>
</dbReference>
<evidence type="ECO:0000256" key="1">
    <source>
        <dbReference type="ARBA" id="ARBA00004429"/>
    </source>
</evidence>
<keyword evidence="5" id="KW-0997">Cell inner membrane</keyword>
<feature type="transmembrane region" description="Helical" evidence="9">
    <location>
        <begin position="337"/>
        <end position="356"/>
    </location>
</feature>
<dbReference type="InterPro" id="IPR004764">
    <property type="entry name" value="MdtF-like"/>
</dbReference>
<dbReference type="GO" id="GO:0015562">
    <property type="term" value="F:efflux transmembrane transporter activity"/>
    <property type="evidence" value="ECO:0007669"/>
    <property type="project" value="InterPro"/>
</dbReference>
<evidence type="ECO:0000256" key="2">
    <source>
        <dbReference type="ARBA" id="ARBA00010942"/>
    </source>
</evidence>
<dbReference type="InterPro" id="IPR001036">
    <property type="entry name" value="Acrflvin-R"/>
</dbReference>
<dbReference type="GO" id="GO:0009636">
    <property type="term" value="P:response to toxic substance"/>
    <property type="evidence" value="ECO:0007669"/>
    <property type="project" value="UniProtKB-ARBA"/>
</dbReference>
<evidence type="ECO:0000256" key="8">
    <source>
        <dbReference type="ARBA" id="ARBA00023136"/>
    </source>
</evidence>
<dbReference type="FunFam" id="3.30.70.1430:FF:000001">
    <property type="entry name" value="Efflux pump membrane transporter"/>
    <property type="match status" value="1"/>
</dbReference>
<dbReference type="RefSeq" id="WP_296938485.1">
    <property type="nucleotide sequence ID" value="NZ_LT599032.1"/>
</dbReference>
<dbReference type="Pfam" id="PF00873">
    <property type="entry name" value="ACR_tran"/>
    <property type="match status" value="1"/>
</dbReference>
<dbReference type="Gene3D" id="3.30.70.1440">
    <property type="entry name" value="Multidrug efflux transporter AcrB pore domain"/>
    <property type="match status" value="1"/>
</dbReference>
<dbReference type="PANTHER" id="PTHR32063:SF9">
    <property type="entry name" value="SIMILAR TO MULTIDRUG RESISTANCE PROTEIN MEXB"/>
    <property type="match status" value="1"/>
</dbReference>
<feature type="transmembrane region" description="Helical" evidence="9">
    <location>
        <begin position="1008"/>
        <end position="1034"/>
    </location>
</feature>
<protein>
    <submittedName>
        <fullName evidence="10">Efflux pump membrane transporter BepE</fullName>
    </submittedName>
</protein>
<evidence type="ECO:0000256" key="9">
    <source>
        <dbReference type="SAM" id="Phobius"/>
    </source>
</evidence>
<feature type="transmembrane region" description="Helical" evidence="9">
    <location>
        <begin position="541"/>
        <end position="561"/>
    </location>
</feature>
<dbReference type="FunFam" id="1.20.1640.10:FF:000001">
    <property type="entry name" value="Efflux pump membrane transporter"/>
    <property type="match status" value="1"/>
</dbReference>
<reference evidence="10" key="1">
    <citation type="submission" date="2016-04" db="EMBL/GenBank/DDBJ databases">
        <authorList>
            <person name="Evans L.H."/>
            <person name="Alamgir A."/>
            <person name="Owens N."/>
            <person name="Weber N.D."/>
            <person name="Virtaneva K."/>
            <person name="Barbian K."/>
            <person name="Babar A."/>
            <person name="Rosenke K."/>
        </authorList>
    </citation>
    <scope>NUCLEOTIDE SEQUENCE</scope>
    <source>
        <strain evidence="10">86-1</strain>
    </source>
</reference>
<feature type="transmembrane region" description="Helical" evidence="9">
    <location>
        <begin position="931"/>
        <end position="956"/>
    </location>
</feature>
<keyword evidence="8 9" id="KW-0472">Membrane</keyword>
<evidence type="ECO:0000256" key="4">
    <source>
        <dbReference type="ARBA" id="ARBA00022475"/>
    </source>
</evidence>
<dbReference type="EMBL" id="FLUM01000001">
    <property type="protein sequence ID" value="SBV92365.1"/>
    <property type="molecule type" value="Genomic_DNA"/>
</dbReference>
<feature type="transmembrane region" description="Helical" evidence="9">
    <location>
        <begin position="435"/>
        <end position="457"/>
    </location>
</feature>
<comment type="subcellular location">
    <subcellularLocation>
        <location evidence="1">Cell inner membrane</location>
        <topology evidence="1">Multi-pass membrane protein</topology>
    </subcellularLocation>
</comment>
<feature type="transmembrane region" description="Helical" evidence="9">
    <location>
        <begin position="469"/>
        <end position="494"/>
    </location>
</feature>
<accession>A0A212IZJ4</accession>
<evidence type="ECO:0000313" key="10">
    <source>
        <dbReference type="EMBL" id="SBV92365.1"/>
    </source>
</evidence>
<feature type="transmembrane region" description="Helical" evidence="9">
    <location>
        <begin position="875"/>
        <end position="893"/>
    </location>
</feature>
<feature type="transmembrane region" description="Helical" evidence="9">
    <location>
        <begin position="389"/>
        <end position="414"/>
    </location>
</feature>
<keyword evidence="3" id="KW-0813">Transport</keyword>
<name>A0A212IZJ4_9BACT</name>
<dbReference type="SUPFAM" id="SSF82714">
    <property type="entry name" value="Multidrug efflux transporter AcrB TolC docking domain, DN and DC subdomains"/>
    <property type="match status" value="2"/>
</dbReference>
<evidence type="ECO:0000256" key="5">
    <source>
        <dbReference type="ARBA" id="ARBA00022519"/>
    </source>
</evidence>
<organism evidence="10">
    <name type="scientific">uncultured Dysgonomonas sp</name>
    <dbReference type="NCBI Taxonomy" id="206096"/>
    <lineage>
        <taxon>Bacteria</taxon>
        <taxon>Pseudomonadati</taxon>
        <taxon>Bacteroidota</taxon>
        <taxon>Bacteroidia</taxon>
        <taxon>Bacteroidales</taxon>
        <taxon>Dysgonomonadaceae</taxon>
        <taxon>Dysgonomonas</taxon>
        <taxon>environmental samples</taxon>
    </lineage>
</organism>
<feature type="transmembrane region" description="Helical" evidence="9">
    <location>
        <begin position="977"/>
        <end position="996"/>
    </location>
</feature>
<evidence type="ECO:0000256" key="7">
    <source>
        <dbReference type="ARBA" id="ARBA00022989"/>
    </source>
</evidence>
<comment type="similarity">
    <text evidence="2">Belongs to the resistance-nodulation-cell division (RND) (TC 2.A.6) family.</text>
</comment>
<feature type="transmembrane region" description="Helical" evidence="9">
    <location>
        <begin position="363"/>
        <end position="383"/>
    </location>
</feature>
<dbReference type="PRINTS" id="PR00702">
    <property type="entry name" value="ACRIFLAVINRP"/>
</dbReference>
<dbReference type="SUPFAM" id="SSF82866">
    <property type="entry name" value="Multidrug efflux transporter AcrB transmembrane domain"/>
    <property type="match status" value="2"/>
</dbReference>
<proteinExistence type="inferred from homology"/>
<dbReference type="NCBIfam" id="TIGR00915">
    <property type="entry name" value="2A0602"/>
    <property type="match status" value="1"/>
</dbReference>
<dbReference type="Gene3D" id="3.30.2090.10">
    <property type="entry name" value="Multidrug efflux transporter AcrB TolC docking domain, DN and DC subdomains"/>
    <property type="match status" value="2"/>
</dbReference>
<dbReference type="GO" id="GO:0005886">
    <property type="term" value="C:plasma membrane"/>
    <property type="evidence" value="ECO:0007669"/>
    <property type="project" value="UniProtKB-SubCell"/>
</dbReference>
<sequence>MLKTFIERPVLSTVISIIIVVLGIIGLATLPVEQYPNIAPPTVQVTANYPGANADVVMNSVVIPLEEQINGVEGMTYMTSSASNSGSANITVFFEQGINPDIAAVNVQNLAARANPLLPSEVTQTGVTVRKQQSSTIMMIALTADNPDLDAQFIQNYANINILPQIKRVHGVGDANVYGAKDYSMRIWFKPDVMASYKITPMEVIAALTEQNIEAAPGELGQNSDQAFQYTLKFTGRLKTTDEFGSIIVRSQNGQILRLNDVADVELGSLSYSVISRTDGLESVAIGISQTAGSNAQEVIDNIKSELSKASVTFPPGLKITYMMDANEFLSASIEKVIHTLIEAFILVFIVVFVFLQDIRSTLIPAVAVPVAIVGTFFFLQLFGFSINLLTLFALVLAIGIVVDDAIVVVEAVHAQLDAGEKDPKIATMTAMKEIAPAIVSITLVMSAVFIPVSFIGGTSGIFYKQFGLTLAISIIISAVNALTLSPALCALFLKGHNEEDDHKKKSFVQRFYYSFNVAFNAATMKYKSSLHFLGKRGHRWITVAIIAVAVVIMGGLMKMIPTGFVPQEDSGVVMGIITLPPGASLERTDSLTKDIIKLAREIPHVQNVLNITGVDFLSGGLGGSYAALIIKMEPWAERKNTVNDVVAEMTQKTASIKDATFLFMGAPTLQGFGLGNGVEMKMQDRTGGDINKFYDITNQFLAKMRQREEVMVAMTTFNPNFPQKQIEANIPKIKEAGLTLTEVMTTLQAYVGSMYISNFNLYGKQFRVMAQASPEFRSKVEDLNGLYVQTSTGEMAPITEFITISDVTGPQMLTRFNMYSSMSLNIIPNFMTGKSTGDALKAVEEVAAETLPLGYGYEFSGMTREEVNSGSQTILIFALCLIFVYLLLAALYESYIIPLAVIFSLPVGLAGVFIFIFIAMMAGTGIVNNIYVQISLVMLIGLLAKNAILIVEYAIQRRQQGMSIVEAAVNGAVARLRPILMTSFAFIFGLMPLAFASGAGAVGNKSIGISAIGGMLIGTMIGVLVIPSLYIIFQTIQDKISKSGMINSNDEFINSKK</sequence>
<dbReference type="AlphaFoldDB" id="A0A212IZJ4"/>
<gene>
    <name evidence="10" type="primary">bepE</name>
    <name evidence="10" type="ORF">KL86DYS1_10591</name>
</gene>
<keyword evidence="4" id="KW-1003">Cell membrane</keyword>
<evidence type="ECO:0000256" key="6">
    <source>
        <dbReference type="ARBA" id="ARBA00022692"/>
    </source>
</evidence>